<dbReference type="AlphaFoldDB" id="A0A0J8VFM7"/>
<evidence type="ECO:0000313" key="3">
    <source>
        <dbReference type="Proteomes" id="UP000240481"/>
    </source>
</evidence>
<comment type="caution">
    <text evidence="2">The sequence shown here is derived from an EMBL/GenBank/DDBJ whole genome shotgun (WGS) entry which is preliminary data.</text>
</comment>
<feature type="domain" description="D-alanyl-D-alanine carboxypeptidase-like core" evidence="1">
    <location>
        <begin position="29"/>
        <end position="184"/>
    </location>
</feature>
<dbReference type="RefSeq" id="WP_048898167.1">
    <property type="nucleotide sequence ID" value="NZ_AP024852.1"/>
</dbReference>
<reference evidence="2 3" key="1">
    <citation type="submission" date="2018-01" db="EMBL/GenBank/DDBJ databases">
        <title>Whole genome sequencing of Histamine producing bacteria.</title>
        <authorList>
            <person name="Butler K."/>
        </authorList>
    </citation>
    <scope>NUCLEOTIDE SEQUENCE [LARGE SCALE GENOMIC DNA]</scope>
    <source>
        <strain evidence="2 3">DSM 24669</strain>
    </source>
</reference>
<keyword evidence="3" id="KW-1185">Reference proteome</keyword>
<dbReference type="PANTHER" id="PTHR34385">
    <property type="entry name" value="D-ALANYL-D-ALANINE CARBOXYPEPTIDASE"/>
    <property type="match status" value="1"/>
</dbReference>
<dbReference type="Pfam" id="PF02557">
    <property type="entry name" value="VanY"/>
    <property type="match status" value="1"/>
</dbReference>
<evidence type="ECO:0000313" key="2">
    <source>
        <dbReference type="EMBL" id="PSW24035.1"/>
    </source>
</evidence>
<keyword evidence="2" id="KW-0121">Carboxypeptidase</keyword>
<name>A0A0J8VFM7_9GAMM</name>
<dbReference type="InterPro" id="IPR003709">
    <property type="entry name" value="VanY-like_core_dom"/>
</dbReference>
<protein>
    <submittedName>
        <fullName evidence="2">D-alanyl-D-alanine carboxypeptidase family protein</fullName>
    </submittedName>
</protein>
<dbReference type="CDD" id="cd14847">
    <property type="entry name" value="DD-carboxypeptidase_like"/>
    <property type="match status" value="1"/>
</dbReference>
<keyword evidence="2" id="KW-0645">Protease</keyword>
<dbReference type="Proteomes" id="UP000240481">
    <property type="component" value="Unassembled WGS sequence"/>
</dbReference>
<dbReference type="OrthoDB" id="9792074at2"/>
<dbReference type="Gene3D" id="3.30.1380.10">
    <property type="match status" value="1"/>
</dbReference>
<dbReference type="InterPro" id="IPR009045">
    <property type="entry name" value="Zn_M74/Hedgehog-like"/>
</dbReference>
<dbReference type="EMBL" id="PYLZ01000006">
    <property type="protein sequence ID" value="PSW24035.1"/>
    <property type="molecule type" value="Genomic_DNA"/>
</dbReference>
<dbReference type="PANTHER" id="PTHR34385:SF1">
    <property type="entry name" value="PEPTIDOGLYCAN L-ALANYL-D-GLUTAMATE ENDOPEPTIDASE CWLK"/>
    <property type="match status" value="1"/>
</dbReference>
<accession>A0A0J8VFM7</accession>
<organism evidence="2 3">
    <name type="scientific">Photobacterium swingsii</name>
    <dbReference type="NCBI Taxonomy" id="680026"/>
    <lineage>
        <taxon>Bacteria</taxon>
        <taxon>Pseudomonadati</taxon>
        <taxon>Pseudomonadota</taxon>
        <taxon>Gammaproteobacteria</taxon>
        <taxon>Vibrionales</taxon>
        <taxon>Vibrionaceae</taxon>
        <taxon>Photobacterium</taxon>
    </lineage>
</organism>
<sequence length="231" mass="26215">MATSPFAHRISDGLLTGQSSDHLVSHQQHFIHQGIEPDFLAMQQAAKTAGFELCLASGFRSFERQQMIWDNKFNGLRPILDHNSQPLDPALLSDKEKIIAILRWSALPGASRHHWGTDIDIYARNCLPSGVQLQLEPWEYQAGGHQAEFAQWLAENMRKYGFYLPYRDDLGGVSAEPWHLSYHAISQSLLEHFTPELLHRTISHSQVAGKSQILANLDNLYSRFIINICEV</sequence>
<dbReference type="STRING" id="680026.AB733_07405"/>
<dbReference type="InterPro" id="IPR052179">
    <property type="entry name" value="DD-CPase-like"/>
</dbReference>
<evidence type="ECO:0000259" key="1">
    <source>
        <dbReference type="Pfam" id="PF02557"/>
    </source>
</evidence>
<proteinExistence type="predicted"/>
<dbReference type="GO" id="GO:0004180">
    <property type="term" value="F:carboxypeptidase activity"/>
    <property type="evidence" value="ECO:0007669"/>
    <property type="project" value="UniProtKB-KW"/>
</dbReference>
<dbReference type="SUPFAM" id="SSF55166">
    <property type="entry name" value="Hedgehog/DD-peptidase"/>
    <property type="match status" value="1"/>
</dbReference>
<keyword evidence="2" id="KW-0378">Hydrolase</keyword>
<gene>
    <name evidence="2" type="ORF">C9I94_11875</name>
</gene>
<dbReference type="GO" id="GO:0006508">
    <property type="term" value="P:proteolysis"/>
    <property type="evidence" value="ECO:0007669"/>
    <property type="project" value="InterPro"/>
</dbReference>